<dbReference type="RefSeq" id="XP_073923000.1">
    <property type="nucleotide sequence ID" value="XM_074066899.1"/>
</dbReference>
<dbReference type="Proteomes" id="UP001732720">
    <property type="component" value="Chromosome 3"/>
</dbReference>
<accession>A0AC58M0R6</accession>
<evidence type="ECO:0000313" key="2">
    <source>
        <dbReference type="RefSeq" id="XP_073923000.1"/>
    </source>
</evidence>
<name>A0AC58M0R6_CASCN</name>
<protein>
    <submittedName>
        <fullName evidence="2">Granzyme B-like</fullName>
    </submittedName>
</protein>
<reference evidence="2" key="1">
    <citation type="submission" date="2025-08" db="UniProtKB">
        <authorList>
            <consortium name="RefSeq"/>
        </authorList>
    </citation>
    <scope>IDENTIFICATION</scope>
</reference>
<keyword evidence="1" id="KW-1185">Reference proteome</keyword>
<evidence type="ECO:0000313" key="1">
    <source>
        <dbReference type="Proteomes" id="UP001732720"/>
    </source>
</evidence>
<proteinExistence type="predicted"/>
<sequence length="314" mass="34982">MSLTQLHRRRHPAKAVQVGRFHRKPSMMTHHKTKGKLWSLSPLPLLPPVGLKESKNKAPEDLSSLPGKMQLLILLLAFFLPPMAKAGEIIGGHKAKPHSRPYMAYLRILNNGFWRTCGGFLIKEDFVMTAAHCSGSSINVTLGAHNIKEQEKTQEVIPVKRTIPHPDFNLQRLTNDIMLLQLERKVKLTPAVQFLMLPRGNSQVKPGTVCSVAGWGKMVPTGKSSDELREVELTVQKDQECKSCFSIYNNTSQMCVGDPNIRNASFQGDSGGPLVCNKVAQGIVAYGQKNGKAPRVFTKVSHFIKWIKKTINHH</sequence>
<gene>
    <name evidence="2" type="primary">LOC141421229</name>
</gene>
<organism evidence="1 2">
    <name type="scientific">Castor canadensis</name>
    <name type="common">American beaver</name>
    <dbReference type="NCBI Taxonomy" id="51338"/>
    <lineage>
        <taxon>Eukaryota</taxon>
        <taxon>Metazoa</taxon>
        <taxon>Chordata</taxon>
        <taxon>Craniata</taxon>
        <taxon>Vertebrata</taxon>
        <taxon>Euteleostomi</taxon>
        <taxon>Mammalia</taxon>
        <taxon>Eutheria</taxon>
        <taxon>Euarchontoglires</taxon>
        <taxon>Glires</taxon>
        <taxon>Rodentia</taxon>
        <taxon>Castorimorpha</taxon>
        <taxon>Castoridae</taxon>
        <taxon>Castor</taxon>
    </lineage>
</organism>